<organism evidence="1 2">
    <name type="scientific">Aspergillus terreus</name>
    <dbReference type="NCBI Taxonomy" id="33178"/>
    <lineage>
        <taxon>Eukaryota</taxon>
        <taxon>Fungi</taxon>
        <taxon>Dikarya</taxon>
        <taxon>Ascomycota</taxon>
        <taxon>Pezizomycotina</taxon>
        <taxon>Eurotiomycetes</taxon>
        <taxon>Eurotiomycetidae</taxon>
        <taxon>Eurotiales</taxon>
        <taxon>Aspergillaceae</taxon>
        <taxon>Aspergillus</taxon>
        <taxon>Aspergillus subgen. Circumdati</taxon>
    </lineage>
</organism>
<gene>
    <name evidence="1" type="ORF">ATEIFO6365_0003085800</name>
</gene>
<keyword evidence="2" id="KW-1185">Reference proteome</keyword>
<evidence type="ECO:0000313" key="2">
    <source>
        <dbReference type="Proteomes" id="UP000452235"/>
    </source>
</evidence>
<dbReference type="PANTHER" id="PTHR21310:SF37">
    <property type="entry name" value="AMINOGLYCOSIDE PHOSPHOTRANSFERASE DOMAIN-CONTAINING PROTEIN"/>
    <property type="match status" value="1"/>
</dbReference>
<dbReference type="PANTHER" id="PTHR21310">
    <property type="entry name" value="AMINOGLYCOSIDE PHOSPHOTRANSFERASE-RELATED-RELATED"/>
    <property type="match status" value="1"/>
</dbReference>
<reference evidence="1 2" key="1">
    <citation type="submission" date="2020-01" db="EMBL/GenBank/DDBJ databases">
        <title>Aspergillus terreus IFO 6365 whole genome shotgun sequence.</title>
        <authorList>
            <person name="Kanamasa S."/>
            <person name="Takahashi H."/>
        </authorList>
    </citation>
    <scope>NUCLEOTIDE SEQUENCE [LARGE SCALE GENOMIC DNA]</scope>
    <source>
        <strain evidence="1 2">IFO 6365</strain>
    </source>
</reference>
<dbReference type="EMBL" id="BLJY01000003">
    <property type="protein sequence ID" value="GFF14790.1"/>
    <property type="molecule type" value="Genomic_DNA"/>
</dbReference>
<dbReference type="Proteomes" id="UP000452235">
    <property type="component" value="Unassembled WGS sequence"/>
</dbReference>
<name>A0A5M3YUA4_ASPTE</name>
<protein>
    <submittedName>
        <fullName evidence="1">Uncharacterized protein</fullName>
    </submittedName>
</protein>
<comment type="caution">
    <text evidence="1">The sequence shown here is derived from an EMBL/GenBank/DDBJ whole genome shotgun (WGS) entry which is preliminary data.</text>
</comment>
<dbReference type="SUPFAM" id="SSF56112">
    <property type="entry name" value="Protein kinase-like (PK-like)"/>
    <property type="match status" value="1"/>
</dbReference>
<dbReference type="InterPro" id="IPR051678">
    <property type="entry name" value="AGP_Transferase"/>
</dbReference>
<evidence type="ECO:0000313" key="1">
    <source>
        <dbReference type="EMBL" id="GFF14790.1"/>
    </source>
</evidence>
<dbReference type="OrthoDB" id="5412996at2759"/>
<sequence length="362" mass="42229">MRFIEQHTSIRVPHVLYHGTTEESPVGLGPFIVMEYIENDSDLVDAVNIPGRSDDDRPILDPHITEDRLRSVYSQIAEILLQLGRYPFREIGCISSKDDDDDYGEYVVTHRPLIINMNELVQLGGFLPHLLPQTSFKTASSYFLALAKMHMIHLESQRNNAVTSAEDCRRKYIARCLFRKLARENRLCQLEHGPFRLFCDDFRPANVLANSQFNYAVVGAIDWEFSYAAPAEFVYSPPSWLLLERPEYWEGGLDDWARVYDQRLPVFLEEIRMQEDVAVERGIISEADRLSDRMKDSWVNGYFWVTYASRRSWAFEKICWEKIDRRFYGNGGVEDRMGLLTPGEREQMEEFVQRRMAEESVI</sequence>
<accession>A0A5M3YUA4</accession>
<proteinExistence type="predicted"/>
<dbReference type="InterPro" id="IPR011009">
    <property type="entry name" value="Kinase-like_dom_sf"/>
</dbReference>
<dbReference type="VEuPathDB" id="FungiDB:ATEG_00875"/>
<dbReference type="AlphaFoldDB" id="A0A5M3YUA4"/>